<reference evidence="3 4" key="1">
    <citation type="journal article" date="2023" name="Hortic Res">
        <title>The complete reference genome for grapevine (Vitis vinifera L.) genetics and breeding.</title>
        <authorList>
            <person name="Shi X."/>
            <person name="Cao S."/>
            <person name="Wang X."/>
            <person name="Huang S."/>
            <person name="Wang Y."/>
            <person name="Liu Z."/>
            <person name="Liu W."/>
            <person name="Leng X."/>
            <person name="Peng Y."/>
            <person name="Wang N."/>
            <person name="Wang Y."/>
            <person name="Ma Z."/>
            <person name="Xu X."/>
            <person name="Zhang F."/>
            <person name="Xue H."/>
            <person name="Zhong H."/>
            <person name="Wang Y."/>
            <person name="Zhang K."/>
            <person name="Velt A."/>
            <person name="Avia K."/>
            <person name="Holtgrawe D."/>
            <person name="Grimplet J."/>
            <person name="Matus J.T."/>
            <person name="Ware D."/>
            <person name="Wu X."/>
            <person name="Wang H."/>
            <person name="Liu C."/>
            <person name="Fang Y."/>
            <person name="Rustenholz C."/>
            <person name="Cheng Z."/>
            <person name="Xiao H."/>
            <person name="Zhou Y."/>
        </authorList>
    </citation>
    <scope>NUCLEOTIDE SEQUENCE [LARGE SCALE GENOMIC DNA]</scope>
    <source>
        <strain evidence="4">cv. Pinot noir / PN40024</strain>
        <tissue evidence="3">Leaf</tissue>
    </source>
</reference>
<evidence type="ECO:0000259" key="2">
    <source>
        <dbReference type="Pfam" id="PF25793"/>
    </source>
</evidence>
<dbReference type="Pfam" id="PF25793">
    <property type="entry name" value="WHD_2nd_NFRKB"/>
    <property type="match status" value="1"/>
</dbReference>
<evidence type="ECO:0000313" key="4">
    <source>
        <dbReference type="Proteomes" id="UP001227230"/>
    </source>
</evidence>
<sequence>MPLCLERDAADKLPGNIGTREDIGTLLRNSQYIAEGIPNREVNPVVQGGLNCLHYKDVFGEQFGRVRKLWVYLHGGYEERHSYIPARNEFGRGRGASIAIVEIFLGGEKNQSEGEAIFGFPERKTETSKESRSMVLRSVCSDNMIPSFITSQGKGTGGGVGMVPENERPQKEMPPLKVDEFGRVVQEGVSDSDSDDSCYVRKHGKSGSCEDAAAATIETKRPIQSVD</sequence>
<dbReference type="PANTHER" id="PTHR13052:SF0">
    <property type="entry name" value="DNA-BINDING PROTEIN-LIKE"/>
    <property type="match status" value="1"/>
</dbReference>
<dbReference type="PANTHER" id="PTHR13052">
    <property type="entry name" value="NFRKB-RELATED"/>
    <property type="match status" value="1"/>
</dbReference>
<feature type="domain" description="Nuclear factor related to kappa-B-binding protein second winged helix" evidence="2">
    <location>
        <begin position="3"/>
        <end position="78"/>
    </location>
</feature>
<gene>
    <name evidence="3" type="ORF">VitviT2T_011646</name>
</gene>
<dbReference type="EMBL" id="CP126655">
    <property type="protein sequence ID" value="WJZ92662.1"/>
    <property type="molecule type" value="Genomic_DNA"/>
</dbReference>
<protein>
    <recommendedName>
        <fullName evidence="2">Nuclear factor related to kappa-B-binding protein second winged helix domain-containing protein</fullName>
    </recommendedName>
</protein>
<dbReference type="InterPro" id="IPR057748">
    <property type="entry name" value="NFRKB_WH_2"/>
</dbReference>
<dbReference type="Proteomes" id="UP001227230">
    <property type="component" value="Chromosome 8"/>
</dbReference>
<keyword evidence="4" id="KW-1185">Reference proteome</keyword>
<organism evidence="3 4">
    <name type="scientific">Vitis vinifera</name>
    <name type="common">Grape</name>
    <dbReference type="NCBI Taxonomy" id="29760"/>
    <lineage>
        <taxon>Eukaryota</taxon>
        <taxon>Viridiplantae</taxon>
        <taxon>Streptophyta</taxon>
        <taxon>Embryophyta</taxon>
        <taxon>Tracheophyta</taxon>
        <taxon>Spermatophyta</taxon>
        <taxon>Magnoliopsida</taxon>
        <taxon>eudicotyledons</taxon>
        <taxon>Gunneridae</taxon>
        <taxon>Pentapetalae</taxon>
        <taxon>rosids</taxon>
        <taxon>Vitales</taxon>
        <taxon>Vitaceae</taxon>
        <taxon>Viteae</taxon>
        <taxon>Vitis</taxon>
    </lineage>
</organism>
<name>A0ABY9CD48_VITVI</name>
<evidence type="ECO:0000256" key="1">
    <source>
        <dbReference type="SAM" id="MobiDB-lite"/>
    </source>
</evidence>
<feature type="region of interest" description="Disordered" evidence="1">
    <location>
        <begin position="187"/>
        <end position="227"/>
    </location>
</feature>
<accession>A0ABY9CD48</accession>
<dbReference type="InterPro" id="IPR024867">
    <property type="entry name" value="NFRKB"/>
</dbReference>
<evidence type="ECO:0000313" key="3">
    <source>
        <dbReference type="EMBL" id="WJZ92662.1"/>
    </source>
</evidence>
<proteinExistence type="predicted"/>